<protein>
    <recommendedName>
        <fullName evidence="9">TRAP transporter small permease protein</fullName>
    </recommendedName>
</protein>
<dbReference type="PANTHER" id="PTHR35011">
    <property type="entry name" value="2,3-DIKETO-L-GULONATE TRAP TRANSPORTER SMALL PERMEASE PROTEIN YIAM"/>
    <property type="match status" value="1"/>
</dbReference>
<name>A0ABY2X2Y6_9RHOB</name>
<comment type="subunit">
    <text evidence="9">The complex comprises the extracytoplasmic solute receptor protein and the two transmembrane proteins.</text>
</comment>
<organism evidence="11 12">
    <name type="scientific">Arenibacterium halophilum</name>
    <dbReference type="NCBI Taxonomy" id="2583821"/>
    <lineage>
        <taxon>Bacteria</taxon>
        <taxon>Pseudomonadati</taxon>
        <taxon>Pseudomonadota</taxon>
        <taxon>Alphaproteobacteria</taxon>
        <taxon>Rhodobacterales</taxon>
        <taxon>Paracoccaceae</taxon>
        <taxon>Arenibacterium</taxon>
    </lineage>
</organism>
<evidence type="ECO:0000256" key="6">
    <source>
        <dbReference type="ARBA" id="ARBA00022989"/>
    </source>
</evidence>
<reference evidence="11 12" key="1">
    <citation type="submission" date="2019-05" db="EMBL/GenBank/DDBJ databases">
        <title>Marivita sp. nov. isolated from sea sediment.</title>
        <authorList>
            <person name="Kim W."/>
        </authorList>
    </citation>
    <scope>NUCLEOTIDE SEQUENCE [LARGE SCALE GENOMIC DNA]</scope>
    <source>
        <strain evidence="11 12">CAU 1492</strain>
    </source>
</reference>
<evidence type="ECO:0000256" key="3">
    <source>
        <dbReference type="ARBA" id="ARBA00022475"/>
    </source>
</evidence>
<dbReference type="EMBL" id="VCPC01000005">
    <property type="protein sequence ID" value="TMV09232.1"/>
    <property type="molecule type" value="Genomic_DNA"/>
</dbReference>
<sequence length="167" mass="18139">MQPILTAVRLTERMCLVALLLGMTGLFAFNVAIRLVGGSFATSFHWIDEVVRTMNIFMVFLAAGIALERGKQVAVDSWRDRIAARTGVPLRPIIDTVGVVFSLYMAWVCGKTASFVFATGQQSATLGMPIGWIYVAPCVGFVLLGLRYAASLFGAIDRFAKTGEVPE</sequence>
<feature type="transmembrane region" description="Helical" evidence="9">
    <location>
        <begin position="50"/>
        <end position="67"/>
    </location>
</feature>
<evidence type="ECO:0000313" key="12">
    <source>
        <dbReference type="Proteomes" id="UP001191082"/>
    </source>
</evidence>
<proteinExistence type="inferred from homology"/>
<gene>
    <name evidence="11" type="ORF">FGK64_19290</name>
</gene>
<keyword evidence="2 9" id="KW-0813">Transport</keyword>
<evidence type="ECO:0000259" key="10">
    <source>
        <dbReference type="Pfam" id="PF04290"/>
    </source>
</evidence>
<keyword evidence="4 9" id="KW-0997">Cell inner membrane</keyword>
<dbReference type="Pfam" id="PF04290">
    <property type="entry name" value="DctQ"/>
    <property type="match status" value="1"/>
</dbReference>
<evidence type="ECO:0000256" key="2">
    <source>
        <dbReference type="ARBA" id="ARBA00022448"/>
    </source>
</evidence>
<evidence type="ECO:0000256" key="4">
    <source>
        <dbReference type="ARBA" id="ARBA00022519"/>
    </source>
</evidence>
<evidence type="ECO:0000313" key="11">
    <source>
        <dbReference type="EMBL" id="TMV09232.1"/>
    </source>
</evidence>
<evidence type="ECO:0000256" key="7">
    <source>
        <dbReference type="ARBA" id="ARBA00023136"/>
    </source>
</evidence>
<dbReference type="Proteomes" id="UP001191082">
    <property type="component" value="Unassembled WGS sequence"/>
</dbReference>
<evidence type="ECO:0000256" key="5">
    <source>
        <dbReference type="ARBA" id="ARBA00022692"/>
    </source>
</evidence>
<keyword evidence="7 9" id="KW-0472">Membrane</keyword>
<keyword evidence="6 9" id="KW-1133">Transmembrane helix</keyword>
<keyword evidence="3" id="KW-1003">Cell membrane</keyword>
<evidence type="ECO:0000256" key="1">
    <source>
        <dbReference type="ARBA" id="ARBA00004429"/>
    </source>
</evidence>
<dbReference type="PANTHER" id="PTHR35011:SF2">
    <property type="entry name" value="2,3-DIKETO-L-GULONATE TRAP TRANSPORTER SMALL PERMEASE PROTEIN YIAM"/>
    <property type="match status" value="1"/>
</dbReference>
<feature type="domain" description="Tripartite ATP-independent periplasmic transporters DctQ component" evidence="10">
    <location>
        <begin position="23"/>
        <end position="156"/>
    </location>
</feature>
<keyword evidence="12" id="KW-1185">Reference proteome</keyword>
<comment type="function">
    <text evidence="9">Part of the tripartite ATP-independent periplasmic (TRAP) transport system.</text>
</comment>
<comment type="caution">
    <text evidence="11">The sequence shown here is derived from an EMBL/GenBank/DDBJ whole genome shotgun (WGS) entry which is preliminary data.</text>
</comment>
<comment type="subcellular location">
    <subcellularLocation>
        <location evidence="1 9">Cell inner membrane</location>
        <topology evidence="1 9">Multi-pass membrane protein</topology>
    </subcellularLocation>
</comment>
<comment type="caution">
    <text evidence="9">Lacks conserved residue(s) required for the propagation of feature annotation.</text>
</comment>
<feature type="transmembrane region" description="Helical" evidence="9">
    <location>
        <begin position="127"/>
        <end position="149"/>
    </location>
</feature>
<dbReference type="RefSeq" id="WP_138865504.1">
    <property type="nucleotide sequence ID" value="NZ_VCPC01000005.1"/>
</dbReference>
<evidence type="ECO:0000256" key="9">
    <source>
        <dbReference type="RuleBase" id="RU369079"/>
    </source>
</evidence>
<dbReference type="InterPro" id="IPR055348">
    <property type="entry name" value="DctQ"/>
</dbReference>
<accession>A0ABY2X2Y6</accession>
<keyword evidence="5 9" id="KW-0812">Transmembrane</keyword>
<dbReference type="InterPro" id="IPR007387">
    <property type="entry name" value="TRAP_DctQ"/>
</dbReference>
<comment type="similarity">
    <text evidence="8 9">Belongs to the TRAP transporter small permease family.</text>
</comment>
<evidence type="ECO:0000256" key="8">
    <source>
        <dbReference type="ARBA" id="ARBA00038436"/>
    </source>
</evidence>
<feature type="transmembrane region" description="Helical" evidence="9">
    <location>
        <begin position="88"/>
        <end position="107"/>
    </location>
</feature>